<dbReference type="KEGG" id="lhb:D1010_16620"/>
<organism evidence="5 6">
    <name type="scientific">Schleiferilactobacillus harbinensis</name>
    <dbReference type="NCBI Taxonomy" id="304207"/>
    <lineage>
        <taxon>Bacteria</taxon>
        <taxon>Bacillati</taxon>
        <taxon>Bacillota</taxon>
        <taxon>Bacilli</taxon>
        <taxon>Lactobacillales</taxon>
        <taxon>Lactobacillaceae</taxon>
        <taxon>Schleiferilactobacillus</taxon>
    </lineage>
</organism>
<dbReference type="Gene3D" id="3.20.20.80">
    <property type="entry name" value="Glycosidases"/>
    <property type="match status" value="1"/>
</dbReference>
<evidence type="ECO:0000313" key="5">
    <source>
        <dbReference type="EMBL" id="QFR24872.1"/>
    </source>
</evidence>
<proteinExistence type="inferred from homology"/>
<dbReference type="InterPro" id="IPR001360">
    <property type="entry name" value="Glyco_hydro_1"/>
</dbReference>
<name>A0A5P8M8K6_9LACO</name>
<dbReference type="AlphaFoldDB" id="A0A5P8M8K6"/>
<keyword evidence="2 5" id="KW-0378">Hydrolase</keyword>
<dbReference type="Pfam" id="PF00232">
    <property type="entry name" value="Glyco_hydro_1"/>
    <property type="match status" value="1"/>
</dbReference>
<evidence type="ECO:0000256" key="1">
    <source>
        <dbReference type="ARBA" id="ARBA00010838"/>
    </source>
</evidence>
<dbReference type="GO" id="GO:0008422">
    <property type="term" value="F:beta-glucosidase activity"/>
    <property type="evidence" value="ECO:0007669"/>
    <property type="project" value="TreeGrafter"/>
</dbReference>
<dbReference type="FunFam" id="3.20.20.80:FF:000004">
    <property type="entry name" value="Beta-glucosidase 6-phospho-beta-glucosidase"/>
    <property type="match status" value="1"/>
</dbReference>
<gene>
    <name evidence="5" type="ORF">D1010_16620</name>
</gene>
<dbReference type="GO" id="GO:0016052">
    <property type="term" value="P:carbohydrate catabolic process"/>
    <property type="evidence" value="ECO:0007669"/>
    <property type="project" value="TreeGrafter"/>
</dbReference>
<dbReference type="PRINTS" id="PR00131">
    <property type="entry name" value="GLHYDRLASE1"/>
</dbReference>
<evidence type="ECO:0000256" key="3">
    <source>
        <dbReference type="ARBA" id="ARBA00023295"/>
    </source>
</evidence>
<protein>
    <submittedName>
        <fullName evidence="5">Family 1 glycosylhydrolase</fullName>
    </submittedName>
</protein>
<dbReference type="EMBL" id="CP045143">
    <property type="protein sequence ID" value="QFR24872.1"/>
    <property type="molecule type" value="Genomic_DNA"/>
</dbReference>
<dbReference type="PANTHER" id="PTHR10353">
    <property type="entry name" value="GLYCOSYL HYDROLASE"/>
    <property type="match status" value="1"/>
</dbReference>
<dbReference type="Proteomes" id="UP000326779">
    <property type="component" value="Chromosome"/>
</dbReference>
<dbReference type="PROSITE" id="PS00653">
    <property type="entry name" value="GLYCOSYL_HYDROL_F1_2"/>
    <property type="match status" value="1"/>
</dbReference>
<reference evidence="5 6" key="1">
    <citation type="submission" date="2019-10" db="EMBL/GenBank/DDBJ databases">
        <title>The completed genome of Lactobacillus harbinensis M1.</title>
        <authorList>
            <person name="Zheng Y."/>
        </authorList>
    </citation>
    <scope>NUCLEOTIDE SEQUENCE [LARGE SCALE GENOMIC DNA]</scope>
    <source>
        <strain evidence="5 6">M1</strain>
    </source>
</reference>
<dbReference type="RefSeq" id="WP_152261566.1">
    <property type="nucleotide sequence ID" value="NZ_CP045143.1"/>
</dbReference>
<evidence type="ECO:0000256" key="4">
    <source>
        <dbReference type="RuleBase" id="RU003690"/>
    </source>
</evidence>
<dbReference type="SUPFAM" id="SSF51445">
    <property type="entry name" value="(Trans)glycosidases"/>
    <property type="match status" value="1"/>
</dbReference>
<dbReference type="InterPro" id="IPR033132">
    <property type="entry name" value="GH_1_N_CS"/>
</dbReference>
<accession>A0A5P8M8K6</accession>
<dbReference type="InterPro" id="IPR017853">
    <property type="entry name" value="GH"/>
</dbReference>
<keyword evidence="3" id="KW-0326">Glycosidase</keyword>
<dbReference type="GO" id="GO:0005829">
    <property type="term" value="C:cytosol"/>
    <property type="evidence" value="ECO:0007669"/>
    <property type="project" value="TreeGrafter"/>
</dbReference>
<dbReference type="PANTHER" id="PTHR10353:SF122">
    <property type="entry name" value="6-PHOSPHO-BETA-GLUCOSIDASE ASCB-RELATED"/>
    <property type="match status" value="1"/>
</dbReference>
<evidence type="ECO:0000313" key="6">
    <source>
        <dbReference type="Proteomes" id="UP000326779"/>
    </source>
</evidence>
<evidence type="ECO:0000256" key="2">
    <source>
        <dbReference type="ARBA" id="ARBA00022801"/>
    </source>
</evidence>
<sequence>MTDKLQPFPKNFLWGGAIAANQAEGGWQAGGKGPDIADVLPHGIMHGPDAQVEPGVHYPSHEAIDFYHRHTADLQLMAGMGFNAFRLSIAWSRIFPTGEETEPNEAGLKFYDDLFQEMRSLGMEPIVTISHYETPLNLATKYGGWTSKKLIPLYLRYAKVLFERFGQYVHYWLTFNELNGVHLIPWAAGAFLPHGTESERLSQIYQASHNMFVATAATIKMAREIVPDAQVGIMLTMSNAAAYPATPKPADVFHTLTYQRRTFLYGDVELRGHYPKYFDRIVRDYDLHLNITSAELQLIADYTADYLAFSYYRTTTFTDGMKILGDTGGLTGKKNPYLPTSAWGWQIDPEGLRYVLNILADRYEKPLMIVENGLGVADEVGPDGRIHDTERMRYLVDHLKAVQEAITDGCDVLGYTWWGPIDIVSAGTGEMKKRYGFIYVDKDNEGRGDLHRRKKDSYALYRDIIQSNGALLDQPTEALVKHYTTASTAVSAE</sequence>
<comment type="similarity">
    <text evidence="1 4">Belongs to the glycosyl hydrolase 1 family.</text>
</comment>